<dbReference type="Proteomes" id="UP000663970">
    <property type="component" value="Unassembled WGS sequence"/>
</dbReference>
<dbReference type="InterPro" id="IPR046350">
    <property type="entry name" value="Cystatin_sf"/>
</dbReference>
<dbReference type="EMBL" id="JAEKJY010000001">
    <property type="protein sequence ID" value="MBN8234651.1"/>
    <property type="molecule type" value="Genomic_DNA"/>
</dbReference>
<dbReference type="SUPFAM" id="SSF54403">
    <property type="entry name" value="Cystatin/monellin"/>
    <property type="match status" value="2"/>
</dbReference>
<evidence type="ECO:0000259" key="2">
    <source>
        <dbReference type="Pfam" id="PF17881"/>
    </source>
</evidence>
<feature type="domain" description="Cell wall elongation regulator TseB-like" evidence="2">
    <location>
        <begin position="52"/>
        <end position="96"/>
    </location>
</feature>
<feature type="transmembrane region" description="Helical" evidence="1">
    <location>
        <begin position="20"/>
        <end position="39"/>
    </location>
</feature>
<evidence type="ECO:0000256" key="1">
    <source>
        <dbReference type="SAM" id="Phobius"/>
    </source>
</evidence>
<sequence>MTMLKPQSSPYTVPSWVKWGGGILAGLVLLSLIFFIWMYTQINQDRTAGHEQAAAFAVQKTNLTAVDQVETYNGETEVFVVKGEGSDGEASLVFINEAVDTVLTDVNQAEVLSEEQLISRWSSNCPDCRFKDVSYGYEEEQPVYELVYTDEQGRYVLDYFTLSGDSFDQRFAFRQNN</sequence>
<accession>A0ABS3DTK8</accession>
<gene>
    <name evidence="3" type="ORF">JF544_05290</name>
</gene>
<comment type="caution">
    <text evidence="3">The sequence shown here is derived from an EMBL/GenBank/DDBJ whole genome shotgun (WGS) entry which is preliminary data.</text>
</comment>
<evidence type="ECO:0000313" key="4">
    <source>
        <dbReference type="Proteomes" id="UP000663970"/>
    </source>
</evidence>
<keyword evidence="1" id="KW-1133">Transmembrane helix</keyword>
<keyword evidence="1" id="KW-0812">Transmembrane</keyword>
<evidence type="ECO:0000313" key="3">
    <source>
        <dbReference type="EMBL" id="MBN8234651.1"/>
    </source>
</evidence>
<reference evidence="3 4" key="1">
    <citation type="submission" date="2020-12" db="EMBL/GenBank/DDBJ databases">
        <title>Oil enriched cultivation method for isolating marine PHA-producing bacteria.</title>
        <authorList>
            <person name="Zheng W."/>
            <person name="Yu S."/>
            <person name="Huang Y."/>
        </authorList>
    </citation>
    <scope>NUCLEOTIDE SEQUENCE [LARGE SCALE GENOMIC DNA]</scope>
    <source>
        <strain evidence="3 4">SY-2-6</strain>
    </source>
</reference>
<dbReference type="Gene3D" id="3.10.450.40">
    <property type="match status" value="2"/>
</dbReference>
<keyword evidence="4" id="KW-1185">Reference proteome</keyword>
<name>A0ABS3DTK8_9BACI</name>
<protein>
    <submittedName>
        <fullName evidence="3">DUF5590 domain-containing protein</fullName>
    </submittedName>
</protein>
<dbReference type="InterPro" id="IPR041401">
    <property type="entry name" value="TseB-like_dom"/>
</dbReference>
<keyword evidence="1" id="KW-0472">Membrane</keyword>
<proteinExistence type="predicted"/>
<dbReference type="Pfam" id="PF17881">
    <property type="entry name" value="TseB"/>
    <property type="match status" value="1"/>
</dbReference>
<organism evidence="3 4">
    <name type="scientific">Halobacillus kuroshimensis</name>
    <dbReference type="NCBI Taxonomy" id="302481"/>
    <lineage>
        <taxon>Bacteria</taxon>
        <taxon>Bacillati</taxon>
        <taxon>Bacillota</taxon>
        <taxon>Bacilli</taxon>
        <taxon>Bacillales</taxon>
        <taxon>Bacillaceae</taxon>
        <taxon>Halobacillus</taxon>
    </lineage>
</organism>